<evidence type="ECO:0000313" key="3">
    <source>
        <dbReference type="EMBL" id="KAK7320689.1"/>
    </source>
</evidence>
<protein>
    <recommendedName>
        <fullName evidence="2">Gag1-like clamp domain-containing protein</fullName>
    </recommendedName>
</protein>
<dbReference type="PANTHER" id="PTHR33373">
    <property type="entry name" value="OS07G0479600 PROTEIN"/>
    <property type="match status" value="1"/>
</dbReference>
<feature type="region of interest" description="Disordered" evidence="1">
    <location>
        <begin position="174"/>
        <end position="197"/>
    </location>
</feature>
<dbReference type="EMBL" id="JAYMYQ010000007">
    <property type="protein sequence ID" value="KAK7320689.1"/>
    <property type="molecule type" value="Genomic_DNA"/>
</dbReference>
<name>A0AAN9Q485_CANGL</name>
<gene>
    <name evidence="3" type="ORF">VNO77_30390</name>
</gene>
<evidence type="ECO:0000256" key="1">
    <source>
        <dbReference type="SAM" id="MobiDB-lite"/>
    </source>
</evidence>
<comment type="caution">
    <text evidence="3">The sequence shown here is derived from an EMBL/GenBank/DDBJ whole genome shotgun (WGS) entry which is preliminary data.</text>
</comment>
<dbReference type="Proteomes" id="UP001367508">
    <property type="component" value="Unassembled WGS sequence"/>
</dbReference>
<dbReference type="Pfam" id="PF13259">
    <property type="entry name" value="clamp_Gag1-like"/>
    <property type="match status" value="2"/>
</dbReference>
<feature type="domain" description="Gag1-like clamp" evidence="2">
    <location>
        <begin position="162"/>
        <end position="230"/>
    </location>
</feature>
<keyword evidence="4" id="KW-1185">Reference proteome</keyword>
<evidence type="ECO:0000259" key="2">
    <source>
        <dbReference type="Pfam" id="PF13259"/>
    </source>
</evidence>
<feature type="domain" description="Gag1-like clamp" evidence="2">
    <location>
        <begin position="235"/>
        <end position="273"/>
    </location>
</feature>
<sequence length="273" mass="30772">MATSIRSIDLNFDYANEMIGSTFGLWRAWGEFFALFVACPCLFWNFKTKKFEIFVALHLYTFLGDMYSRCCLLAPLGRCFGEKPCCSSILLFCGAWFRALVLSAMDKLKLKCKGIFCNIGCLGCCKKTSGIVSMDDASKGLRTQCQTATKEDGSEYLWSSSTFELDHSAAQSRRSISSTGISNNPSDPQSSSGSQSDPHEFVNHGFLLWNQIRQQWVGNKRSENLQEVREPRISSIATYDSLLGNNKPFPQPIPLREMVDFLVDIWEQDGLYD</sequence>
<evidence type="ECO:0000313" key="4">
    <source>
        <dbReference type="Proteomes" id="UP001367508"/>
    </source>
</evidence>
<organism evidence="3 4">
    <name type="scientific">Canavalia gladiata</name>
    <name type="common">Sword bean</name>
    <name type="synonym">Dolichos gladiatus</name>
    <dbReference type="NCBI Taxonomy" id="3824"/>
    <lineage>
        <taxon>Eukaryota</taxon>
        <taxon>Viridiplantae</taxon>
        <taxon>Streptophyta</taxon>
        <taxon>Embryophyta</taxon>
        <taxon>Tracheophyta</taxon>
        <taxon>Spermatophyta</taxon>
        <taxon>Magnoliopsida</taxon>
        <taxon>eudicotyledons</taxon>
        <taxon>Gunneridae</taxon>
        <taxon>Pentapetalae</taxon>
        <taxon>rosids</taxon>
        <taxon>fabids</taxon>
        <taxon>Fabales</taxon>
        <taxon>Fabaceae</taxon>
        <taxon>Papilionoideae</taxon>
        <taxon>50 kb inversion clade</taxon>
        <taxon>NPAAA clade</taxon>
        <taxon>indigoferoid/millettioid clade</taxon>
        <taxon>Phaseoleae</taxon>
        <taxon>Canavalia</taxon>
    </lineage>
</organism>
<reference evidence="3 4" key="1">
    <citation type="submission" date="2024-01" db="EMBL/GenBank/DDBJ databases">
        <title>The genomes of 5 underutilized Papilionoideae crops provide insights into root nodulation and disease resistanc.</title>
        <authorList>
            <person name="Jiang F."/>
        </authorList>
    </citation>
    <scope>NUCLEOTIDE SEQUENCE [LARGE SCALE GENOMIC DNA]</scope>
    <source>
        <strain evidence="3">LVBAO_FW01</strain>
        <tissue evidence="3">Leaves</tissue>
    </source>
</reference>
<proteinExistence type="predicted"/>
<dbReference type="PANTHER" id="PTHR33373:SF22">
    <property type="entry name" value="DUF4050 FAMILY PROTEIN"/>
    <property type="match status" value="1"/>
</dbReference>
<dbReference type="InterPro" id="IPR025124">
    <property type="entry name" value="Gag1-like_clamp"/>
</dbReference>
<accession>A0AAN9Q485</accession>
<dbReference type="AlphaFoldDB" id="A0AAN9Q485"/>
<feature type="compositionally biased region" description="Low complexity" evidence="1">
    <location>
        <begin position="182"/>
        <end position="196"/>
    </location>
</feature>